<keyword evidence="1" id="KW-0472">Membrane</keyword>
<evidence type="ECO:0000256" key="1">
    <source>
        <dbReference type="SAM" id="Phobius"/>
    </source>
</evidence>
<evidence type="ECO:0000313" key="3">
    <source>
        <dbReference type="Proteomes" id="UP001501521"/>
    </source>
</evidence>
<accession>A0ABP9FA80</accession>
<reference evidence="3" key="1">
    <citation type="journal article" date="2019" name="Int. J. Syst. Evol. Microbiol.">
        <title>The Global Catalogue of Microorganisms (GCM) 10K type strain sequencing project: providing services to taxonomists for standard genome sequencing and annotation.</title>
        <authorList>
            <consortium name="The Broad Institute Genomics Platform"/>
            <consortium name="The Broad Institute Genome Sequencing Center for Infectious Disease"/>
            <person name="Wu L."/>
            <person name="Ma J."/>
        </authorList>
    </citation>
    <scope>NUCLEOTIDE SEQUENCE [LARGE SCALE GENOMIC DNA]</scope>
    <source>
        <strain evidence="3">JCM 19125</strain>
    </source>
</reference>
<keyword evidence="1" id="KW-1133">Transmembrane helix</keyword>
<name>A0ABP9FA80_9ACTN</name>
<evidence type="ECO:0000313" key="2">
    <source>
        <dbReference type="EMBL" id="GAA4896487.1"/>
    </source>
</evidence>
<organism evidence="2 3">
    <name type="scientific">Tessaracoccus lubricantis</name>
    <dbReference type="NCBI Taxonomy" id="545543"/>
    <lineage>
        <taxon>Bacteria</taxon>
        <taxon>Bacillati</taxon>
        <taxon>Actinomycetota</taxon>
        <taxon>Actinomycetes</taxon>
        <taxon>Propionibacteriales</taxon>
        <taxon>Propionibacteriaceae</taxon>
        <taxon>Tessaracoccus</taxon>
    </lineage>
</organism>
<dbReference type="RefSeq" id="WP_345580673.1">
    <property type="nucleotide sequence ID" value="NZ_BAABLV010000020.1"/>
</dbReference>
<dbReference type="Pfam" id="PF14030">
    <property type="entry name" value="DUF4245"/>
    <property type="match status" value="1"/>
</dbReference>
<protein>
    <recommendedName>
        <fullName evidence="4">DUF4245 domain-containing protein</fullName>
    </recommendedName>
</protein>
<gene>
    <name evidence="2" type="ORF">GCM10025789_12810</name>
</gene>
<dbReference type="EMBL" id="BAABLV010000020">
    <property type="protein sequence ID" value="GAA4896487.1"/>
    <property type="molecule type" value="Genomic_DNA"/>
</dbReference>
<proteinExistence type="predicted"/>
<dbReference type="Proteomes" id="UP001501521">
    <property type="component" value="Unassembled WGS sequence"/>
</dbReference>
<keyword evidence="3" id="KW-1185">Reference proteome</keyword>
<keyword evidence="1" id="KW-0812">Transmembrane</keyword>
<sequence length="182" mass="19770">MARNPKARGRDMIISLAVIAVPVLLLIVLFTSTPEQEARAIDLGPFVSRAEAESPYPVLVAEGLGEGWIPVRAAWATKGEPWITTDPALGNSWQVGYLSPDEIYYGVLQRDESGPELVREATREGAEIGEETSLAGRDWSRYESKDGRTRSLVNDTDGVTTVVSADTDFAELEAFTSTLVGK</sequence>
<comment type="caution">
    <text evidence="2">The sequence shown here is derived from an EMBL/GenBank/DDBJ whole genome shotgun (WGS) entry which is preliminary data.</text>
</comment>
<evidence type="ECO:0008006" key="4">
    <source>
        <dbReference type="Google" id="ProtNLM"/>
    </source>
</evidence>
<feature type="transmembrane region" description="Helical" evidence="1">
    <location>
        <begin position="12"/>
        <end position="30"/>
    </location>
</feature>
<dbReference type="InterPro" id="IPR025339">
    <property type="entry name" value="DUF4245"/>
</dbReference>